<dbReference type="InterPro" id="IPR042855">
    <property type="entry name" value="V_SNARE_CC"/>
</dbReference>
<keyword evidence="3" id="KW-0472">Membrane</keyword>
<name>A0A8J9VBB3_BRALA</name>
<protein>
    <submittedName>
        <fullName evidence="5">Hypp564 protein</fullName>
    </submittedName>
</protein>
<feature type="domain" description="V-SNARE coiled-coil homology" evidence="4">
    <location>
        <begin position="95"/>
        <end position="156"/>
    </location>
</feature>
<keyword evidence="1" id="KW-0175">Coiled coil</keyword>
<reference evidence="5" key="1">
    <citation type="submission" date="2022-01" db="EMBL/GenBank/DDBJ databases">
        <authorList>
            <person name="Braso-Vives M."/>
        </authorList>
    </citation>
    <scope>NUCLEOTIDE SEQUENCE</scope>
</reference>
<evidence type="ECO:0000256" key="2">
    <source>
        <dbReference type="SAM" id="MobiDB-lite"/>
    </source>
</evidence>
<feature type="region of interest" description="Disordered" evidence="2">
    <location>
        <begin position="1"/>
        <end position="73"/>
    </location>
</feature>
<dbReference type="SUPFAM" id="SSF58038">
    <property type="entry name" value="SNARE fusion complex"/>
    <property type="match status" value="1"/>
</dbReference>
<sequence length="206" mass="23076">MHAESEDEKTPLLTDPRYPESGGVRRREEGATAKSEEDEEGETKNSLEWEGAEGFDDGIGGKKRKPWQKLRGKNKRKEIQAVPEVIISNPKARPTIEDLQHEVEKAQDIARNNVQKLVNRQDQQLQDVLVKSEELLAAANDFAKVSRCVKLKAWLRSKKWTICVIFIVVLILGVIGIVVGVLYSPTVHHMSTTTQPPSISEVEESG</sequence>
<dbReference type="Proteomes" id="UP000838412">
    <property type="component" value="Chromosome 1"/>
</dbReference>
<dbReference type="Pfam" id="PF00957">
    <property type="entry name" value="Synaptobrevin"/>
    <property type="match status" value="1"/>
</dbReference>
<keyword evidence="3" id="KW-0812">Transmembrane</keyword>
<dbReference type="EMBL" id="OV696686">
    <property type="protein sequence ID" value="CAH1233022.1"/>
    <property type="molecule type" value="Genomic_DNA"/>
</dbReference>
<feature type="transmembrane region" description="Helical" evidence="3">
    <location>
        <begin position="160"/>
        <end position="183"/>
    </location>
</feature>
<dbReference type="OrthoDB" id="10070800at2759"/>
<keyword evidence="6" id="KW-1185">Reference proteome</keyword>
<feature type="compositionally biased region" description="Basic residues" evidence="2">
    <location>
        <begin position="61"/>
        <end position="73"/>
    </location>
</feature>
<dbReference type="InterPro" id="IPR016444">
    <property type="entry name" value="Synaptobrevin/VAMP"/>
</dbReference>
<evidence type="ECO:0000256" key="3">
    <source>
        <dbReference type="SAM" id="Phobius"/>
    </source>
</evidence>
<dbReference type="AlphaFoldDB" id="A0A8J9VBB3"/>
<dbReference type="PROSITE" id="PS50892">
    <property type="entry name" value="V_SNARE"/>
    <property type="match status" value="1"/>
</dbReference>
<dbReference type="Gene3D" id="1.20.5.110">
    <property type="match status" value="1"/>
</dbReference>
<organism evidence="5 6">
    <name type="scientific">Branchiostoma lanceolatum</name>
    <name type="common">Common lancelet</name>
    <name type="synonym">Amphioxus lanceolatum</name>
    <dbReference type="NCBI Taxonomy" id="7740"/>
    <lineage>
        <taxon>Eukaryota</taxon>
        <taxon>Metazoa</taxon>
        <taxon>Chordata</taxon>
        <taxon>Cephalochordata</taxon>
        <taxon>Leptocardii</taxon>
        <taxon>Amphioxiformes</taxon>
        <taxon>Branchiostomatidae</taxon>
        <taxon>Branchiostoma</taxon>
    </lineage>
</organism>
<feature type="compositionally biased region" description="Basic and acidic residues" evidence="2">
    <location>
        <begin position="1"/>
        <end position="10"/>
    </location>
</feature>
<gene>
    <name evidence="5" type="primary">Hypp564</name>
    <name evidence="5" type="ORF">BLAG_LOCUS1908</name>
</gene>
<feature type="compositionally biased region" description="Basic and acidic residues" evidence="2">
    <location>
        <begin position="23"/>
        <end position="35"/>
    </location>
</feature>
<accession>A0A8J9VBB3</accession>
<dbReference type="PANTHER" id="PTHR45701">
    <property type="entry name" value="SYNAPTOBREVIN FAMILY MEMBER"/>
    <property type="match status" value="1"/>
</dbReference>
<evidence type="ECO:0000259" key="4">
    <source>
        <dbReference type="PROSITE" id="PS50892"/>
    </source>
</evidence>
<evidence type="ECO:0000256" key="1">
    <source>
        <dbReference type="PROSITE-ProRule" id="PRU00290"/>
    </source>
</evidence>
<evidence type="ECO:0000313" key="5">
    <source>
        <dbReference type="EMBL" id="CAH1233022.1"/>
    </source>
</evidence>
<dbReference type="CDD" id="cd15843">
    <property type="entry name" value="R-SNARE"/>
    <property type="match status" value="1"/>
</dbReference>
<keyword evidence="3" id="KW-1133">Transmembrane helix</keyword>
<proteinExistence type="predicted"/>
<evidence type="ECO:0000313" key="6">
    <source>
        <dbReference type="Proteomes" id="UP000838412"/>
    </source>
</evidence>